<dbReference type="Pfam" id="PF00141">
    <property type="entry name" value="peroxidase"/>
    <property type="match status" value="1"/>
</dbReference>
<dbReference type="InterPro" id="IPR044831">
    <property type="entry name" value="Ccp1-like"/>
</dbReference>
<evidence type="ECO:0000256" key="5">
    <source>
        <dbReference type="ARBA" id="ARBA00023004"/>
    </source>
</evidence>
<dbReference type="GO" id="GO:0046872">
    <property type="term" value="F:metal ion binding"/>
    <property type="evidence" value="ECO:0007669"/>
    <property type="project" value="UniProtKB-KW"/>
</dbReference>
<dbReference type="SUPFAM" id="SSF48113">
    <property type="entry name" value="Heme-dependent peroxidases"/>
    <property type="match status" value="1"/>
</dbReference>
<name>A0AAW1PSW8_9CHLO</name>
<evidence type="ECO:0000313" key="10">
    <source>
        <dbReference type="EMBL" id="KAK9812935.1"/>
    </source>
</evidence>
<evidence type="ECO:0000256" key="8">
    <source>
        <dbReference type="SAM" id="Phobius"/>
    </source>
</evidence>
<feature type="domain" description="Plant heme peroxidase family profile" evidence="9">
    <location>
        <begin position="37"/>
        <end position="268"/>
    </location>
</feature>
<dbReference type="GO" id="GO:0042744">
    <property type="term" value="P:hydrogen peroxide catabolic process"/>
    <property type="evidence" value="ECO:0007669"/>
    <property type="project" value="TreeGrafter"/>
</dbReference>
<evidence type="ECO:0000256" key="1">
    <source>
        <dbReference type="ARBA" id="ARBA00022559"/>
    </source>
</evidence>
<keyword evidence="8" id="KW-1133">Transmembrane helix</keyword>
<keyword evidence="3" id="KW-0479">Metal-binding</keyword>
<keyword evidence="11" id="KW-1185">Reference proteome</keyword>
<dbReference type="EMBL" id="JALJOR010000008">
    <property type="protein sequence ID" value="KAK9812935.1"/>
    <property type="molecule type" value="Genomic_DNA"/>
</dbReference>
<keyword evidence="8" id="KW-0812">Transmembrane</keyword>
<keyword evidence="4" id="KW-0560">Oxidoreductase</keyword>
<dbReference type="GO" id="GO:0000302">
    <property type="term" value="P:response to reactive oxygen species"/>
    <property type="evidence" value="ECO:0007669"/>
    <property type="project" value="TreeGrafter"/>
</dbReference>
<dbReference type="PANTHER" id="PTHR31356">
    <property type="entry name" value="THYLAKOID LUMENAL 29 KDA PROTEIN, CHLOROPLASTIC-RELATED"/>
    <property type="match status" value="1"/>
</dbReference>
<dbReference type="GO" id="GO:0020037">
    <property type="term" value="F:heme binding"/>
    <property type="evidence" value="ECO:0007669"/>
    <property type="project" value="InterPro"/>
</dbReference>
<evidence type="ECO:0000259" key="9">
    <source>
        <dbReference type="PROSITE" id="PS50873"/>
    </source>
</evidence>
<feature type="region of interest" description="Disordered" evidence="7">
    <location>
        <begin position="254"/>
        <end position="273"/>
    </location>
</feature>
<dbReference type="InterPro" id="IPR002207">
    <property type="entry name" value="Peroxidase_I"/>
</dbReference>
<keyword evidence="8" id="KW-0472">Membrane</keyword>
<proteinExistence type="inferred from homology"/>
<evidence type="ECO:0000256" key="7">
    <source>
        <dbReference type="SAM" id="MobiDB-lite"/>
    </source>
</evidence>
<comment type="caution">
    <text evidence="10">The sequence shown here is derived from an EMBL/GenBank/DDBJ whole genome shotgun (WGS) entry which is preliminary data.</text>
</comment>
<dbReference type="PANTHER" id="PTHR31356:SF36">
    <property type="entry name" value="L-ASCORBATE PEROXIDASE 3"/>
    <property type="match status" value="1"/>
</dbReference>
<dbReference type="GO" id="GO:0004601">
    <property type="term" value="F:peroxidase activity"/>
    <property type="evidence" value="ECO:0007669"/>
    <property type="project" value="UniProtKB-KW"/>
</dbReference>
<evidence type="ECO:0000256" key="6">
    <source>
        <dbReference type="RuleBase" id="RU004241"/>
    </source>
</evidence>
<dbReference type="PRINTS" id="PR00458">
    <property type="entry name" value="PEROXIDASE"/>
</dbReference>
<sequence>MAPVKLPVVNGEYLQAISGSREDIKTIIAKESCIPLFIRLAFHDALSYDEATHTGGANGTIRTEKELSYPGNEGLGEALKLLEPVAKKHPSLSYADLFQLAAQVSVEVAGGPHIAFVPGRRDSTVMAPQSRMPTLLDPASQQPSAAMFKKLAKRTGMTHRHLIVACGVQQLGRWWGRDQEQPPYYAKSYGQAPLKFDNSYYRDLLEGKGPAPDRCLLQDPELKLYIEEYASHPASFLEDFTAVHEEVSLLGTRLQSSSGGRNTGKPNRPAGQSVDDIYTTTQLVIGAVVVIAGVAVAASWWMGRRRRRPLRLGRS</sequence>
<evidence type="ECO:0000256" key="3">
    <source>
        <dbReference type="ARBA" id="ARBA00022723"/>
    </source>
</evidence>
<dbReference type="GO" id="GO:0034599">
    <property type="term" value="P:cellular response to oxidative stress"/>
    <property type="evidence" value="ECO:0007669"/>
    <property type="project" value="InterPro"/>
</dbReference>
<dbReference type="InterPro" id="IPR002016">
    <property type="entry name" value="Haem_peroxidase"/>
</dbReference>
<gene>
    <name evidence="10" type="ORF">WJX72_006037</name>
</gene>
<reference evidence="10 11" key="1">
    <citation type="journal article" date="2024" name="Nat. Commun.">
        <title>Phylogenomics reveals the evolutionary origins of lichenization in chlorophyte algae.</title>
        <authorList>
            <person name="Puginier C."/>
            <person name="Libourel C."/>
            <person name="Otte J."/>
            <person name="Skaloud P."/>
            <person name="Haon M."/>
            <person name="Grisel S."/>
            <person name="Petersen M."/>
            <person name="Berrin J.G."/>
            <person name="Delaux P.M."/>
            <person name="Dal Grande F."/>
            <person name="Keller J."/>
        </authorList>
    </citation>
    <scope>NUCLEOTIDE SEQUENCE [LARGE SCALE GENOMIC DNA]</scope>
    <source>
        <strain evidence="10 11">SAG 2043</strain>
    </source>
</reference>
<dbReference type="PRINTS" id="PR00459">
    <property type="entry name" value="ASPEROXIDASE"/>
</dbReference>
<dbReference type="PROSITE" id="PS50873">
    <property type="entry name" value="PEROXIDASE_4"/>
    <property type="match status" value="1"/>
</dbReference>
<accession>A0AAW1PSW8</accession>
<evidence type="ECO:0000313" key="11">
    <source>
        <dbReference type="Proteomes" id="UP001489004"/>
    </source>
</evidence>
<organism evidence="10 11">
    <name type="scientific">[Myrmecia] bisecta</name>
    <dbReference type="NCBI Taxonomy" id="41462"/>
    <lineage>
        <taxon>Eukaryota</taxon>
        <taxon>Viridiplantae</taxon>
        <taxon>Chlorophyta</taxon>
        <taxon>core chlorophytes</taxon>
        <taxon>Trebouxiophyceae</taxon>
        <taxon>Trebouxiales</taxon>
        <taxon>Trebouxiaceae</taxon>
        <taxon>Myrmecia</taxon>
    </lineage>
</organism>
<dbReference type="Proteomes" id="UP001489004">
    <property type="component" value="Unassembled WGS sequence"/>
</dbReference>
<protein>
    <recommendedName>
        <fullName evidence="9">Plant heme peroxidase family profile domain-containing protein</fullName>
    </recommendedName>
</protein>
<feature type="transmembrane region" description="Helical" evidence="8">
    <location>
        <begin position="283"/>
        <end position="302"/>
    </location>
</feature>
<dbReference type="Gene3D" id="1.10.520.10">
    <property type="match status" value="1"/>
</dbReference>
<dbReference type="Gene3D" id="1.10.420.10">
    <property type="entry name" value="Peroxidase, domain 2"/>
    <property type="match status" value="1"/>
</dbReference>
<evidence type="ECO:0000256" key="4">
    <source>
        <dbReference type="ARBA" id="ARBA00023002"/>
    </source>
</evidence>
<evidence type="ECO:0000256" key="2">
    <source>
        <dbReference type="ARBA" id="ARBA00022617"/>
    </source>
</evidence>
<comment type="similarity">
    <text evidence="6">Belongs to the peroxidase family.</text>
</comment>
<keyword evidence="1" id="KW-0575">Peroxidase</keyword>
<dbReference type="InterPro" id="IPR010255">
    <property type="entry name" value="Haem_peroxidase_sf"/>
</dbReference>
<keyword evidence="2" id="KW-0349">Heme</keyword>
<dbReference type="AlphaFoldDB" id="A0AAW1PSW8"/>
<keyword evidence="5" id="KW-0408">Iron</keyword>